<organism evidence="1 2">
    <name type="scientific">Amycolatopsis carbonis</name>
    <dbReference type="NCBI Taxonomy" id="715471"/>
    <lineage>
        <taxon>Bacteria</taxon>
        <taxon>Bacillati</taxon>
        <taxon>Actinomycetota</taxon>
        <taxon>Actinomycetes</taxon>
        <taxon>Pseudonocardiales</taxon>
        <taxon>Pseudonocardiaceae</taxon>
        <taxon>Amycolatopsis</taxon>
    </lineage>
</organism>
<reference evidence="1 2" key="1">
    <citation type="submission" date="2023-06" db="EMBL/GenBank/DDBJ databases">
        <authorList>
            <person name="Oyuntsetseg B."/>
            <person name="Kim S.B."/>
        </authorList>
    </citation>
    <scope>NUCLEOTIDE SEQUENCE [LARGE SCALE GENOMIC DNA]</scope>
    <source>
        <strain evidence="1 2">2-15</strain>
    </source>
</reference>
<dbReference type="Proteomes" id="UP001236014">
    <property type="component" value="Chromosome"/>
</dbReference>
<dbReference type="EMBL" id="CP127294">
    <property type="protein sequence ID" value="WIX75136.1"/>
    <property type="molecule type" value="Genomic_DNA"/>
</dbReference>
<name>A0A9Y2I9G5_9PSEU</name>
<dbReference type="KEGG" id="acab:QRX50_26700"/>
<dbReference type="RefSeq" id="WP_285965913.1">
    <property type="nucleotide sequence ID" value="NZ_CP127294.1"/>
</dbReference>
<dbReference type="AlphaFoldDB" id="A0A9Y2I9G5"/>
<dbReference type="InterPro" id="IPR046036">
    <property type="entry name" value="DUF5994"/>
</dbReference>
<protein>
    <submittedName>
        <fullName evidence="1">DUF5994 family protein</fullName>
    </submittedName>
</protein>
<evidence type="ECO:0000313" key="2">
    <source>
        <dbReference type="Proteomes" id="UP001236014"/>
    </source>
</evidence>
<dbReference type="Pfam" id="PF19457">
    <property type="entry name" value="DUF5994"/>
    <property type="match status" value="1"/>
</dbReference>
<keyword evidence="2" id="KW-1185">Reference proteome</keyword>
<proteinExistence type="predicted"/>
<sequence length="123" mass="13281">MDGAWWPRSRDLVAELPPLVEVLAMRLGYTTRVTYATTEWDKAPRRLEIAGHVVRLHGVRAAAGHLVTVTGPEPHRVSLLTIPPGAPEAAGHDALIAASRRDNGDRAEEILAARGVPETARPS</sequence>
<accession>A0A9Y2I9G5</accession>
<evidence type="ECO:0000313" key="1">
    <source>
        <dbReference type="EMBL" id="WIX75136.1"/>
    </source>
</evidence>
<gene>
    <name evidence="1" type="ORF">QRX50_26700</name>
</gene>